<dbReference type="AlphaFoldDB" id="A0A161WP22"/>
<dbReference type="InterPro" id="IPR045231">
    <property type="entry name" value="Yip1/4-like"/>
</dbReference>
<dbReference type="Pfam" id="PF04893">
    <property type="entry name" value="Yip1"/>
    <property type="match status" value="1"/>
</dbReference>
<proteinExistence type="inferred from homology"/>
<dbReference type="InterPro" id="IPR001214">
    <property type="entry name" value="SET_dom"/>
</dbReference>
<evidence type="ECO:0000256" key="1">
    <source>
        <dbReference type="ARBA" id="ARBA00004141"/>
    </source>
</evidence>
<gene>
    <name evidence="9" type="ORF">DCAR_014704</name>
</gene>
<comment type="caution">
    <text evidence="9">The sequence shown here is derived from an EMBL/GenBank/DDBJ whole genome shotgun (WGS) entry which is preliminary data.</text>
</comment>
<evidence type="ECO:0000256" key="2">
    <source>
        <dbReference type="ARBA" id="ARBA00010596"/>
    </source>
</evidence>
<dbReference type="SUPFAM" id="SSF82199">
    <property type="entry name" value="SET domain"/>
    <property type="match status" value="1"/>
</dbReference>
<evidence type="ECO:0000256" key="4">
    <source>
        <dbReference type="ARBA" id="ARBA00022989"/>
    </source>
</evidence>
<feature type="transmembrane region" description="Helical" evidence="7">
    <location>
        <begin position="152"/>
        <end position="172"/>
    </location>
</feature>
<feature type="region of interest" description="Disordered" evidence="6">
    <location>
        <begin position="1"/>
        <end position="69"/>
    </location>
</feature>
<dbReference type="InterPro" id="IPR046341">
    <property type="entry name" value="SET_dom_sf"/>
</dbReference>
<accession>A0A161WP22</accession>
<dbReference type="Gene3D" id="3.90.1420.10">
    <property type="entry name" value="Rubisco LSMT, substrate-binding domain"/>
    <property type="match status" value="1"/>
</dbReference>
<feature type="domain" description="SET" evidence="8">
    <location>
        <begin position="434"/>
        <end position="634"/>
    </location>
</feature>
<comment type="subcellular location">
    <subcellularLocation>
        <location evidence="1">Membrane</location>
        <topology evidence="1">Multi-pass membrane protein</topology>
    </subcellularLocation>
</comment>
<dbReference type="InterPro" id="IPR036464">
    <property type="entry name" value="Rubisco_LSMT_subst-bd_sf"/>
</dbReference>
<dbReference type="GO" id="GO:0016020">
    <property type="term" value="C:membrane"/>
    <property type="evidence" value="ECO:0007669"/>
    <property type="project" value="UniProtKB-SubCell"/>
</dbReference>
<dbReference type="FunFam" id="3.90.1410.10:FF:000011">
    <property type="entry name" value="Transcription factor, E2F and DP-related"/>
    <property type="match status" value="1"/>
</dbReference>
<dbReference type="Gramene" id="KZM97934">
    <property type="protein sequence ID" value="KZM97934"/>
    <property type="gene ID" value="DCAR_014704"/>
</dbReference>
<feature type="transmembrane region" description="Helical" evidence="7">
    <location>
        <begin position="204"/>
        <end position="225"/>
    </location>
</feature>
<dbReference type="GO" id="GO:0005802">
    <property type="term" value="C:trans-Golgi network"/>
    <property type="evidence" value="ECO:0007669"/>
    <property type="project" value="TreeGrafter"/>
</dbReference>
<evidence type="ECO:0000259" key="8">
    <source>
        <dbReference type="PROSITE" id="PS50280"/>
    </source>
</evidence>
<reference evidence="9" key="1">
    <citation type="journal article" date="2016" name="Nat. Genet.">
        <title>A high-quality carrot genome assembly provides new insights into carotenoid accumulation and asterid genome evolution.</title>
        <authorList>
            <person name="Iorizzo M."/>
            <person name="Ellison S."/>
            <person name="Senalik D."/>
            <person name="Zeng P."/>
            <person name="Satapoomin P."/>
            <person name="Huang J."/>
            <person name="Bowman M."/>
            <person name="Iovene M."/>
            <person name="Sanseverino W."/>
            <person name="Cavagnaro P."/>
            <person name="Yildiz M."/>
            <person name="Macko-Podgorni A."/>
            <person name="Moranska E."/>
            <person name="Grzebelus E."/>
            <person name="Grzebelus D."/>
            <person name="Ashrafi H."/>
            <person name="Zheng Z."/>
            <person name="Cheng S."/>
            <person name="Spooner D."/>
            <person name="Van Deynze A."/>
            <person name="Simon P."/>
        </authorList>
    </citation>
    <scope>NUCLEOTIDE SEQUENCE [LARGE SCALE GENOMIC DNA]</scope>
    <source>
        <tissue evidence="9">Leaf</tissue>
    </source>
</reference>
<evidence type="ECO:0000256" key="6">
    <source>
        <dbReference type="SAM" id="MobiDB-lite"/>
    </source>
</evidence>
<comment type="similarity">
    <text evidence="2">Belongs to the YIP1 family.</text>
</comment>
<keyword evidence="3 7" id="KW-0812">Transmembrane</keyword>
<protein>
    <recommendedName>
        <fullName evidence="8">SET domain-containing protein</fullName>
    </recommendedName>
</protein>
<feature type="compositionally biased region" description="Basic and acidic residues" evidence="6">
    <location>
        <begin position="1"/>
        <end position="10"/>
    </location>
</feature>
<evidence type="ECO:0000313" key="9">
    <source>
        <dbReference type="EMBL" id="KZM97934.1"/>
    </source>
</evidence>
<evidence type="ECO:0000256" key="7">
    <source>
        <dbReference type="SAM" id="Phobius"/>
    </source>
</evidence>
<evidence type="ECO:0000256" key="3">
    <source>
        <dbReference type="ARBA" id="ARBA00022692"/>
    </source>
</evidence>
<dbReference type="Gene3D" id="3.90.1410.10">
    <property type="entry name" value="set domain protein methyltransferase, domain 1"/>
    <property type="match status" value="1"/>
</dbReference>
<dbReference type="CDD" id="cd10527">
    <property type="entry name" value="SET_LSMT"/>
    <property type="match status" value="1"/>
</dbReference>
<dbReference type="PROSITE" id="PS50280">
    <property type="entry name" value="SET"/>
    <property type="match status" value="1"/>
</dbReference>
<feature type="transmembrane region" description="Helical" evidence="7">
    <location>
        <begin position="177"/>
        <end position="198"/>
    </location>
</feature>
<keyword evidence="4 7" id="KW-1133">Transmembrane helix</keyword>
<dbReference type="EMBL" id="LNRQ01000004">
    <property type="protein sequence ID" value="KZM97934.1"/>
    <property type="molecule type" value="Genomic_DNA"/>
</dbReference>
<keyword evidence="5 7" id="KW-0472">Membrane</keyword>
<feature type="transmembrane region" description="Helical" evidence="7">
    <location>
        <begin position="232"/>
        <end position="254"/>
    </location>
</feature>
<dbReference type="InterPro" id="IPR006977">
    <property type="entry name" value="Yip1_dom"/>
</dbReference>
<dbReference type="PANTHER" id="PTHR21236:SF1">
    <property type="entry name" value="PROTEIN YIPF6"/>
    <property type="match status" value="1"/>
</dbReference>
<feature type="compositionally biased region" description="Low complexity" evidence="6">
    <location>
        <begin position="48"/>
        <end position="59"/>
    </location>
</feature>
<organism evidence="9">
    <name type="scientific">Daucus carota subsp. sativus</name>
    <name type="common">Carrot</name>
    <dbReference type="NCBI Taxonomy" id="79200"/>
    <lineage>
        <taxon>Eukaryota</taxon>
        <taxon>Viridiplantae</taxon>
        <taxon>Streptophyta</taxon>
        <taxon>Embryophyta</taxon>
        <taxon>Tracheophyta</taxon>
        <taxon>Spermatophyta</taxon>
        <taxon>Magnoliopsida</taxon>
        <taxon>eudicotyledons</taxon>
        <taxon>Gunneridae</taxon>
        <taxon>Pentapetalae</taxon>
        <taxon>asterids</taxon>
        <taxon>campanulids</taxon>
        <taxon>Apiales</taxon>
        <taxon>Apiaceae</taxon>
        <taxon>Apioideae</taxon>
        <taxon>Scandiceae</taxon>
        <taxon>Daucinae</taxon>
        <taxon>Daucus</taxon>
        <taxon>Daucus sect. Daucus</taxon>
    </lineage>
</organism>
<dbReference type="PANTHER" id="PTHR21236">
    <property type="entry name" value="GOLGI MEMBRANE PROTEIN YIP1"/>
    <property type="match status" value="1"/>
</dbReference>
<dbReference type="GO" id="GO:0006888">
    <property type="term" value="P:endoplasmic reticulum to Golgi vesicle-mediated transport"/>
    <property type="evidence" value="ECO:0007669"/>
    <property type="project" value="InterPro"/>
</dbReference>
<sequence length="799" mass="89047">MSQTQHDHNDTVALHPSSQSDIDEIENLINAGPSSVLPAKPPSPTRASIPVSSSPFIPSNIPPPHPSAPTSYSNKPVFVPSGPNTLTEPVWDTVKRDLSRIVSNLKLVVFPNPYREDPGKAMRDWDLWGPFFFIVFLGLTLSWSASVKKSEVFAVAFALLAAGAVILTLNVLLLSEVFAVAFALLAAGAVILTLNVLLLGGHIIFFQSLSLLGYCLFPLDVGALICMLKDNVVLKLVVVGVTLAWSSWAAYPFMSTAVSPGRKALALYPHSTHNYDEEHSLLLELSEKDPLFDKKKKLLQVVGISPDECVCLKGSDTPATLNSVLDLLLQKARVIYFTEVDLYFAASDVIQSVKFQNPRNELEALQSIMFLIDNSILNSKHLRVDILQDLRNMTLEKINALGNTIKDDTKIVGNFRCERESRLVHWGEGEGVKTKLEIAYVEGAGRGAIAKENLKVGDIALFPVLEKIEGITSETMLLLWSMKEKHNHESKFKFYFDTLPEVFNTGLSFGVDALLELDGTLLLEEIVQAKEHLRTQYDELFPALYHARPDIFPPDLYTWENFLWACELWYSNSMKVMFPNGRFQTCLVPIAGFLNHSINPHIMQYGKVDSATNCLKFPLSRPCNAGEQCFLSYGKLSSSHLITFYGFSTQADNPYDVIPIDLDLPNIDDYENGNLMSDWTNHMVRGTWLSENHEIFHYGLPSPLLEHFRRAQGSAMQPSTITQENLAIELEILSVLCSTFEDMMQGICDTDDDDRENGSWDVKLASTFKKSQRRIFSSIVTSCKAGSKLVEHELSKCGA</sequence>
<feature type="transmembrane region" description="Helical" evidence="7">
    <location>
        <begin position="127"/>
        <end position="146"/>
    </location>
</feature>
<evidence type="ECO:0000256" key="5">
    <source>
        <dbReference type="ARBA" id="ARBA00023136"/>
    </source>
</evidence>
<name>A0A161WP22_DAUCS</name>